<keyword evidence="3" id="KW-0812">Transmembrane</keyword>
<protein>
    <submittedName>
        <fullName evidence="5">Epoxide hydrolase 3-like isoform X2</fullName>
    </submittedName>
</protein>
<feature type="domain" description="AB hydrolase-1" evidence="4">
    <location>
        <begin position="108"/>
        <end position="361"/>
    </location>
</feature>
<reference evidence="5" key="1">
    <citation type="submission" date="2022-12" db="EMBL/GenBank/DDBJ databases">
        <authorList>
            <person name="Alioto T."/>
            <person name="Alioto T."/>
            <person name="Gomez Garrido J."/>
        </authorList>
    </citation>
    <scope>NUCLEOTIDE SEQUENCE</scope>
</reference>
<keyword evidence="3" id="KW-0472">Membrane</keyword>
<proteinExistence type="inferred from homology"/>
<evidence type="ECO:0000313" key="6">
    <source>
        <dbReference type="Proteomes" id="UP001178461"/>
    </source>
</evidence>
<dbReference type="Proteomes" id="UP001178461">
    <property type="component" value="Chromosome 2"/>
</dbReference>
<dbReference type="SUPFAM" id="SSF53474">
    <property type="entry name" value="alpha/beta-Hydrolases"/>
    <property type="match status" value="1"/>
</dbReference>
<dbReference type="GO" id="GO:0004301">
    <property type="term" value="F:epoxide hydrolase activity"/>
    <property type="evidence" value="ECO:0007669"/>
    <property type="project" value="UniProtKB-ARBA"/>
</dbReference>
<dbReference type="AlphaFoldDB" id="A0AA35JUA3"/>
<dbReference type="InterPro" id="IPR029058">
    <property type="entry name" value="AB_hydrolase_fold"/>
</dbReference>
<evidence type="ECO:0000256" key="1">
    <source>
        <dbReference type="ARBA" id="ARBA00022801"/>
    </source>
</evidence>
<accession>A0AA35JUA3</accession>
<keyword evidence="3" id="KW-1133">Transmembrane helix</keyword>
<feature type="transmembrane region" description="Helical" evidence="3">
    <location>
        <begin position="30"/>
        <end position="52"/>
    </location>
</feature>
<dbReference type="InterPro" id="IPR000073">
    <property type="entry name" value="AB_hydrolase_1"/>
</dbReference>
<evidence type="ECO:0000256" key="2">
    <source>
        <dbReference type="ARBA" id="ARBA00038334"/>
    </source>
</evidence>
<dbReference type="PANTHER" id="PTHR43329">
    <property type="entry name" value="EPOXIDE HYDROLASE"/>
    <property type="match status" value="1"/>
</dbReference>
<gene>
    <name evidence="5" type="ORF">PODLI_1B025951</name>
</gene>
<keyword evidence="1 5" id="KW-0378">Hydrolase</keyword>
<evidence type="ECO:0000259" key="4">
    <source>
        <dbReference type="Pfam" id="PF00561"/>
    </source>
</evidence>
<sequence>MIRPKQQEGMASLYRLLLIPTRLMLKVSNAVSWLVVYSAASLAAAFYCWWALSLVVSRGPFQVLRKKRRETPPRCLTDASHGEHGFVTLKNSGLRLHYVAAGKEGAQLMLFLHGFPQNWFAWRHQLQEFKWAYKVVALDLRGYGFSDAPAGCEHYQRDALLADVHDVIEALSPNKKNEIPKCILVGHNWGGIIAFAFAASYPNMLEKLIVMDAVQPHVLLEYFPRHPTQLLRSNHMFLFQLPKLPEFLWSLNDFYLIKFIMTGKKTGAQNPARRLTDEELEAYLYSLSKCGGLTPVLNYYRNLSTWVPAKCKDILVPTLLIWGGKDGFLEQGLIPCIEQNVRKSIKVQLIPEASHWVSEEQPEKVNQLMWAFLHKRD</sequence>
<organism evidence="5 6">
    <name type="scientific">Podarcis lilfordi</name>
    <name type="common">Lilford's wall lizard</name>
    <dbReference type="NCBI Taxonomy" id="74358"/>
    <lineage>
        <taxon>Eukaryota</taxon>
        <taxon>Metazoa</taxon>
        <taxon>Chordata</taxon>
        <taxon>Craniata</taxon>
        <taxon>Vertebrata</taxon>
        <taxon>Euteleostomi</taxon>
        <taxon>Lepidosauria</taxon>
        <taxon>Squamata</taxon>
        <taxon>Bifurcata</taxon>
        <taxon>Unidentata</taxon>
        <taxon>Episquamata</taxon>
        <taxon>Laterata</taxon>
        <taxon>Lacertibaenia</taxon>
        <taxon>Lacertidae</taxon>
        <taxon>Podarcis</taxon>
    </lineage>
</organism>
<dbReference type="InterPro" id="IPR000639">
    <property type="entry name" value="Epox_hydrolase-like"/>
</dbReference>
<evidence type="ECO:0000256" key="3">
    <source>
        <dbReference type="SAM" id="Phobius"/>
    </source>
</evidence>
<comment type="similarity">
    <text evidence="2">Belongs to the AB hydrolase superfamily. Epoxide hydrolase family.</text>
</comment>
<name>A0AA35JUA3_9SAUR</name>
<dbReference type="PRINTS" id="PR00111">
    <property type="entry name" value="ABHYDROLASE"/>
</dbReference>
<dbReference type="EMBL" id="OX395127">
    <property type="protein sequence ID" value="CAI5766277.1"/>
    <property type="molecule type" value="Genomic_DNA"/>
</dbReference>
<dbReference type="PRINTS" id="PR00412">
    <property type="entry name" value="EPOXHYDRLASE"/>
</dbReference>
<evidence type="ECO:0000313" key="5">
    <source>
        <dbReference type="EMBL" id="CAI5766277.1"/>
    </source>
</evidence>
<dbReference type="Pfam" id="PF00561">
    <property type="entry name" value="Abhydrolase_1"/>
    <property type="match status" value="1"/>
</dbReference>
<dbReference type="Gene3D" id="3.40.50.1820">
    <property type="entry name" value="alpha/beta hydrolase"/>
    <property type="match status" value="1"/>
</dbReference>
<keyword evidence="6" id="KW-1185">Reference proteome</keyword>